<evidence type="ECO:0000313" key="1">
    <source>
        <dbReference type="EMBL" id="KAI2386301.1"/>
    </source>
</evidence>
<gene>
    <name evidence="1" type="ORF">LOY88_003623</name>
</gene>
<proteinExistence type="predicted"/>
<dbReference type="EMBL" id="JALBCA010000049">
    <property type="protein sequence ID" value="KAI2386301.1"/>
    <property type="molecule type" value="Genomic_DNA"/>
</dbReference>
<name>A0ACB8UW88_9EURO</name>
<accession>A0ACB8UW88</accession>
<sequence>MAELRYITVDGSVPFDGMPPDFLARSGQQHGIPQRYILVPAQPPQVTPVLPQPDLGAIPGWQPWQAPPGIVPPPYHAASPLPPPSEAPDPTPAPTPAPSTGPPLPPGAYIPTTTDTPLVLPSGQGYIFPSSHTTIHVFESNFPPWDHPGRSINFRSFCTSPTLTIKELIEQLCPQKGPDGKKVKSRGITECLESGDGVWLKGSEFWVGEKGNSDSMKAKVDRALAKIGWDASRGTTARPIWLAVSIVVE</sequence>
<protein>
    <submittedName>
        <fullName evidence="1">Uncharacterized protein</fullName>
    </submittedName>
</protein>
<comment type="caution">
    <text evidence="1">The sequence shown here is derived from an EMBL/GenBank/DDBJ whole genome shotgun (WGS) entry which is preliminary data.</text>
</comment>
<reference evidence="1" key="1">
    <citation type="journal article" date="2022" name="bioRxiv">
        <title>Population genetic analysis of Ophidiomyces ophidiicola, the causative agent of snake fungal disease, indicates recent introductions to the USA.</title>
        <authorList>
            <person name="Ladner J.T."/>
            <person name="Palmer J.M."/>
            <person name="Ettinger C.L."/>
            <person name="Stajich J.E."/>
            <person name="Farrell T.M."/>
            <person name="Glorioso B.M."/>
            <person name="Lawson B."/>
            <person name="Price S.J."/>
            <person name="Stengle A.G."/>
            <person name="Grear D.A."/>
            <person name="Lorch J.M."/>
        </authorList>
    </citation>
    <scope>NUCLEOTIDE SEQUENCE</scope>
    <source>
        <strain evidence="1">NWHC 24266-5</strain>
    </source>
</reference>
<organism evidence="1">
    <name type="scientific">Ophidiomyces ophidiicola</name>
    <dbReference type="NCBI Taxonomy" id="1387563"/>
    <lineage>
        <taxon>Eukaryota</taxon>
        <taxon>Fungi</taxon>
        <taxon>Dikarya</taxon>
        <taxon>Ascomycota</taxon>
        <taxon>Pezizomycotina</taxon>
        <taxon>Eurotiomycetes</taxon>
        <taxon>Eurotiomycetidae</taxon>
        <taxon>Onygenales</taxon>
        <taxon>Onygenaceae</taxon>
        <taxon>Ophidiomyces</taxon>
    </lineage>
</organism>